<evidence type="ECO:0000259" key="1">
    <source>
        <dbReference type="Pfam" id="PF00535"/>
    </source>
</evidence>
<protein>
    <submittedName>
        <fullName evidence="2">UDP-GlcNAc:betaGal beta-1,3-N-acetylglucosaminyltransferase-like protein 1</fullName>
    </submittedName>
</protein>
<feature type="domain" description="Glycosyltransferase 2-like" evidence="1">
    <location>
        <begin position="5"/>
        <end position="176"/>
    </location>
</feature>
<evidence type="ECO:0000313" key="3">
    <source>
        <dbReference type="Proteomes" id="UP000507470"/>
    </source>
</evidence>
<keyword evidence="2" id="KW-0328">Glycosyltransferase</keyword>
<dbReference type="PANTHER" id="PTHR22916">
    <property type="entry name" value="GLYCOSYLTRANSFERASE"/>
    <property type="match status" value="1"/>
</dbReference>
<dbReference type="OrthoDB" id="206708at2759"/>
<sequence length="420" mass="48479">MTEVTIIIPVYNGSRWIDECFQSIVNQTYKTKFQVSVYNDGSQDNSLELIEKWRTAFLERDIDLCVTGHNDQSPRGVGWSKNKAVERSAGQFLCFLDIDDIMDKDRLLKQYQAAQAQDNVIVGCRFHREPVGSTERYTRWANNLPHGKLMTQIYTSHGPTVIMPTWFCSRSVFDKVGGFDEGGMGVPEDLIFFYKHLDLGGTLMRIDEDLLMYRYHQTSATFSVKEETIWNIRLEHLQKQVLSVLSEYTIWNAGRQGRKFFRSLSTDNQNKVKYFCDVDLKKIQKGYYTFEESKIKPKPKIPIVHFTKATPPFIICLKLDMTDGEFEKNLASMKLTEVDKIVTIPQSSWDPVSYKVEMKIFSSSKAVESEMLVNDQNGQIEVAEDQIIVQLKTYNGIDIDQRGYSIKEILLVISDLYFIS</sequence>
<proteinExistence type="predicted"/>
<evidence type="ECO:0000313" key="2">
    <source>
        <dbReference type="EMBL" id="CAC5393560.1"/>
    </source>
</evidence>
<dbReference type="AlphaFoldDB" id="A0A6J8CF60"/>
<dbReference type="Pfam" id="PF00535">
    <property type="entry name" value="Glycos_transf_2"/>
    <property type="match status" value="1"/>
</dbReference>
<keyword evidence="3" id="KW-1185">Reference proteome</keyword>
<dbReference type="GO" id="GO:0016758">
    <property type="term" value="F:hexosyltransferase activity"/>
    <property type="evidence" value="ECO:0007669"/>
    <property type="project" value="UniProtKB-ARBA"/>
</dbReference>
<dbReference type="InterPro" id="IPR029044">
    <property type="entry name" value="Nucleotide-diphossugar_trans"/>
</dbReference>
<reference evidence="2 3" key="1">
    <citation type="submission" date="2020-06" db="EMBL/GenBank/DDBJ databases">
        <authorList>
            <person name="Li R."/>
            <person name="Bekaert M."/>
        </authorList>
    </citation>
    <scope>NUCLEOTIDE SEQUENCE [LARGE SCALE GENOMIC DNA]</scope>
    <source>
        <strain evidence="3">wild</strain>
    </source>
</reference>
<dbReference type="InterPro" id="IPR001173">
    <property type="entry name" value="Glyco_trans_2-like"/>
</dbReference>
<dbReference type="Proteomes" id="UP000507470">
    <property type="component" value="Unassembled WGS sequence"/>
</dbReference>
<gene>
    <name evidence="2" type="ORF">MCOR_28414</name>
</gene>
<dbReference type="PANTHER" id="PTHR22916:SF3">
    <property type="entry name" value="UDP-GLCNAC:BETAGAL BETA-1,3-N-ACETYLGLUCOSAMINYLTRANSFERASE-LIKE PROTEIN 1"/>
    <property type="match status" value="1"/>
</dbReference>
<dbReference type="Gene3D" id="3.90.550.10">
    <property type="entry name" value="Spore Coat Polysaccharide Biosynthesis Protein SpsA, Chain A"/>
    <property type="match status" value="1"/>
</dbReference>
<accession>A0A6J8CF60</accession>
<name>A0A6J8CF60_MYTCO</name>
<keyword evidence="2" id="KW-0808">Transferase</keyword>
<organism evidence="2 3">
    <name type="scientific">Mytilus coruscus</name>
    <name type="common">Sea mussel</name>
    <dbReference type="NCBI Taxonomy" id="42192"/>
    <lineage>
        <taxon>Eukaryota</taxon>
        <taxon>Metazoa</taxon>
        <taxon>Spiralia</taxon>
        <taxon>Lophotrochozoa</taxon>
        <taxon>Mollusca</taxon>
        <taxon>Bivalvia</taxon>
        <taxon>Autobranchia</taxon>
        <taxon>Pteriomorphia</taxon>
        <taxon>Mytilida</taxon>
        <taxon>Mytiloidea</taxon>
        <taxon>Mytilidae</taxon>
        <taxon>Mytilinae</taxon>
        <taxon>Mytilus</taxon>
    </lineage>
</organism>
<dbReference type="SUPFAM" id="SSF53448">
    <property type="entry name" value="Nucleotide-diphospho-sugar transferases"/>
    <property type="match status" value="1"/>
</dbReference>
<dbReference type="EMBL" id="CACVKT020005204">
    <property type="protein sequence ID" value="CAC5393560.1"/>
    <property type="molecule type" value="Genomic_DNA"/>
</dbReference>